<accession>A0A1M7Z7V2</accession>
<dbReference type="RefSeq" id="WP_073570773.1">
    <property type="nucleotide sequence ID" value="NZ_FRXN01000001.1"/>
</dbReference>
<feature type="domain" description="PhnB-like" evidence="1">
    <location>
        <begin position="3"/>
        <end position="135"/>
    </location>
</feature>
<evidence type="ECO:0000313" key="3">
    <source>
        <dbReference type="Proteomes" id="UP000184609"/>
    </source>
</evidence>
<dbReference type="PANTHER" id="PTHR33990:SF1">
    <property type="entry name" value="PROTEIN YJDN"/>
    <property type="match status" value="1"/>
</dbReference>
<proteinExistence type="predicted"/>
<dbReference type="Pfam" id="PF06983">
    <property type="entry name" value="3-dmu-9_3-mt"/>
    <property type="match status" value="1"/>
</dbReference>
<dbReference type="AlphaFoldDB" id="A0A1M7Z7V2"/>
<organism evidence="2 3">
    <name type="scientific">Algoriphagus zhangzhouensis</name>
    <dbReference type="NCBI Taxonomy" id="1073327"/>
    <lineage>
        <taxon>Bacteria</taxon>
        <taxon>Pseudomonadati</taxon>
        <taxon>Bacteroidota</taxon>
        <taxon>Cytophagia</taxon>
        <taxon>Cytophagales</taxon>
        <taxon>Cyclobacteriaceae</taxon>
        <taxon>Algoriphagus</taxon>
    </lineage>
</organism>
<keyword evidence="3" id="KW-1185">Reference proteome</keyword>
<dbReference type="PANTHER" id="PTHR33990">
    <property type="entry name" value="PROTEIN YJDN-RELATED"/>
    <property type="match status" value="1"/>
</dbReference>
<dbReference type="EMBL" id="FRXN01000001">
    <property type="protein sequence ID" value="SHO61013.1"/>
    <property type="molecule type" value="Genomic_DNA"/>
</dbReference>
<dbReference type="STRING" id="1073327.SAMN04488108_1178"/>
<dbReference type="SUPFAM" id="SSF54593">
    <property type="entry name" value="Glyoxalase/Bleomycin resistance protein/Dihydroxybiphenyl dioxygenase"/>
    <property type="match status" value="1"/>
</dbReference>
<evidence type="ECO:0000313" key="2">
    <source>
        <dbReference type="EMBL" id="SHO61013.1"/>
    </source>
</evidence>
<protein>
    <submittedName>
        <fullName evidence="2">PhnB protein</fullName>
    </submittedName>
</protein>
<evidence type="ECO:0000259" key="1">
    <source>
        <dbReference type="Pfam" id="PF06983"/>
    </source>
</evidence>
<gene>
    <name evidence="2" type="ORF">SAMN04488108_1178</name>
</gene>
<sequence>MAQINPHINFNGNAEEAFTFYKSAFGGEFSKIIRFKELSGPEFPIAEKEANKIMHIELPIGSCKLMGNDVPEILGRTNENENRSKISIDTRSKEEADRIFNGLSEGGKIEMPMDNSPWGTYFGMFRDKYGIEWMVSFDPKG</sequence>
<dbReference type="OrthoDB" id="9795306at2"/>
<dbReference type="CDD" id="cd06588">
    <property type="entry name" value="PhnB_like"/>
    <property type="match status" value="1"/>
</dbReference>
<dbReference type="InterPro" id="IPR028973">
    <property type="entry name" value="PhnB-like"/>
</dbReference>
<name>A0A1M7Z7V2_9BACT</name>
<reference evidence="3" key="1">
    <citation type="submission" date="2016-12" db="EMBL/GenBank/DDBJ databases">
        <authorList>
            <person name="Varghese N."/>
            <person name="Submissions S."/>
        </authorList>
    </citation>
    <scope>NUCLEOTIDE SEQUENCE [LARGE SCALE GENOMIC DNA]</scope>
    <source>
        <strain evidence="3">DSM 25035</strain>
    </source>
</reference>
<dbReference type="InterPro" id="IPR029068">
    <property type="entry name" value="Glyas_Bleomycin-R_OHBP_Dase"/>
</dbReference>
<dbReference type="Proteomes" id="UP000184609">
    <property type="component" value="Unassembled WGS sequence"/>
</dbReference>
<dbReference type="Gene3D" id="3.10.180.10">
    <property type="entry name" value="2,3-Dihydroxybiphenyl 1,2-Dioxygenase, domain 1"/>
    <property type="match status" value="1"/>
</dbReference>